<dbReference type="Proteomes" id="UP000297910">
    <property type="component" value="Unassembled WGS sequence"/>
</dbReference>
<name>A0A4Z1G0S1_9HELO</name>
<keyword evidence="2" id="KW-1185">Reference proteome</keyword>
<evidence type="ECO:0000313" key="1">
    <source>
        <dbReference type="EMBL" id="TGO29110.1"/>
    </source>
</evidence>
<accession>A0A4Z1G0S1</accession>
<gene>
    <name evidence="1" type="ORF">BPAE_0019g00190</name>
</gene>
<sequence>MAPPRKGCMMIDATDYGLSLSLYHDRTSEARHEALVHLCSWLGGELEEDCTAKIRAQGPEDGRGPELKRSR</sequence>
<reference evidence="1 2" key="1">
    <citation type="submission" date="2017-12" db="EMBL/GenBank/DDBJ databases">
        <title>Comparative genomics of Botrytis spp.</title>
        <authorList>
            <person name="Valero-Jimenez C.A."/>
            <person name="Tapia P."/>
            <person name="Veloso J."/>
            <person name="Silva-Moreno E."/>
            <person name="Staats M."/>
            <person name="Valdes J.H."/>
            <person name="Van Kan J.A.L."/>
        </authorList>
    </citation>
    <scope>NUCLEOTIDE SEQUENCE [LARGE SCALE GENOMIC DNA]</scope>
    <source>
        <strain evidence="1 2">Bp0003</strain>
    </source>
</reference>
<proteinExistence type="predicted"/>
<evidence type="ECO:0000313" key="2">
    <source>
        <dbReference type="Proteomes" id="UP000297910"/>
    </source>
</evidence>
<dbReference type="EMBL" id="PQXI01000019">
    <property type="protein sequence ID" value="TGO29110.1"/>
    <property type="molecule type" value="Genomic_DNA"/>
</dbReference>
<dbReference type="AlphaFoldDB" id="A0A4Z1G0S1"/>
<protein>
    <submittedName>
        <fullName evidence="1">Uncharacterized protein</fullName>
    </submittedName>
</protein>
<organism evidence="1 2">
    <name type="scientific">Botrytis paeoniae</name>
    <dbReference type="NCBI Taxonomy" id="278948"/>
    <lineage>
        <taxon>Eukaryota</taxon>
        <taxon>Fungi</taxon>
        <taxon>Dikarya</taxon>
        <taxon>Ascomycota</taxon>
        <taxon>Pezizomycotina</taxon>
        <taxon>Leotiomycetes</taxon>
        <taxon>Helotiales</taxon>
        <taxon>Sclerotiniaceae</taxon>
        <taxon>Botrytis</taxon>
    </lineage>
</organism>
<comment type="caution">
    <text evidence="1">The sequence shown here is derived from an EMBL/GenBank/DDBJ whole genome shotgun (WGS) entry which is preliminary data.</text>
</comment>